<proteinExistence type="predicted"/>
<evidence type="ECO:0000313" key="3">
    <source>
        <dbReference type="EMBL" id="SHL17502.1"/>
    </source>
</evidence>
<dbReference type="RefSeq" id="WP_066696239.1">
    <property type="nucleotide sequence ID" value="NZ_FRBM01000002.1"/>
</dbReference>
<dbReference type="Proteomes" id="UP000093508">
    <property type="component" value="Unassembled WGS sequence"/>
</dbReference>
<keyword evidence="1" id="KW-0732">Signal</keyword>
<evidence type="ECO:0000256" key="1">
    <source>
        <dbReference type="SAM" id="SignalP"/>
    </source>
</evidence>
<organism evidence="3 5">
    <name type="scientific">Chryseobacterium contaminans</name>
    <dbReference type="NCBI Taxonomy" id="1423959"/>
    <lineage>
        <taxon>Bacteria</taxon>
        <taxon>Pseudomonadati</taxon>
        <taxon>Bacteroidota</taxon>
        <taxon>Flavobacteriia</taxon>
        <taxon>Flavobacteriales</taxon>
        <taxon>Weeksellaceae</taxon>
        <taxon>Chryseobacterium group</taxon>
        <taxon>Chryseobacterium</taxon>
    </lineage>
</organism>
<name>A0A1M6YH78_9FLAO</name>
<keyword evidence="4" id="KW-1185">Reference proteome</keyword>
<dbReference type="STRING" id="1423959.SAMN05444407_102514"/>
<feature type="chain" id="PRO_5009922872" evidence="1">
    <location>
        <begin position="20"/>
        <end position="227"/>
    </location>
</feature>
<evidence type="ECO:0000313" key="4">
    <source>
        <dbReference type="Proteomes" id="UP000093508"/>
    </source>
</evidence>
<protein>
    <submittedName>
        <fullName evidence="3">Uncharacterized protein</fullName>
    </submittedName>
</protein>
<reference evidence="3 5" key="2">
    <citation type="submission" date="2016-11" db="EMBL/GenBank/DDBJ databases">
        <authorList>
            <person name="Jaros S."/>
            <person name="Januszkiewicz K."/>
            <person name="Wedrychowicz H."/>
        </authorList>
    </citation>
    <scope>NUCLEOTIDE SEQUENCE [LARGE SCALE GENOMIC DNA]</scope>
    <source>
        <strain evidence="3 5">DSM 27621</strain>
    </source>
</reference>
<evidence type="ECO:0000313" key="5">
    <source>
        <dbReference type="Proteomes" id="UP000184069"/>
    </source>
</evidence>
<dbReference type="OrthoDB" id="1238878at2"/>
<dbReference type="AlphaFoldDB" id="A0A1M6YH78"/>
<dbReference type="EMBL" id="MAYF01000235">
    <property type="protein sequence ID" value="OCA78310.1"/>
    <property type="molecule type" value="Genomic_DNA"/>
</dbReference>
<dbReference type="EMBL" id="FRBM01000002">
    <property type="protein sequence ID" value="SHL17502.1"/>
    <property type="molecule type" value="Genomic_DNA"/>
</dbReference>
<dbReference type="Proteomes" id="UP000184069">
    <property type="component" value="Unassembled WGS sequence"/>
</dbReference>
<evidence type="ECO:0000313" key="2">
    <source>
        <dbReference type="EMBL" id="OCA78310.1"/>
    </source>
</evidence>
<feature type="signal peptide" evidence="1">
    <location>
        <begin position="1"/>
        <end position="19"/>
    </location>
</feature>
<gene>
    <name evidence="2" type="ORF">BBH99_08785</name>
    <name evidence="3" type="ORF">SAMN05444407_102514</name>
</gene>
<accession>A0A1M6YH78</accession>
<sequence>MKRKIAFLAAIALYSLANAQIGINTTTPTQTLDVNGLVRVRGLSNPDNKIVSADAQGVLTLISPEEIFAPKALLNTSMSSTEQRFTVYEGKCFQPGDNASSCTVSLNHYTSCAGFNNPVETLVVVGQSINTSNGQFLGSWTARYIDNKGFSNTTAVANQTAPDYPRISYPVANSANYLGNGNFNGQCNTDLVTTINQTTGDIKIESVKRNMYAHLVYLLNIARSRSL</sequence>
<reference evidence="2 4" key="1">
    <citation type="submission" date="2016-07" db="EMBL/GenBank/DDBJ databases">
        <authorList>
            <person name="Jeong J.-J."/>
            <person name="Kim D.W."/>
            <person name="Sang M.K."/>
            <person name="Choi I.-G."/>
            <person name="Kim K.D."/>
        </authorList>
    </citation>
    <scope>NUCLEOTIDE SEQUENCE [LARGE SCALE GENOMIC DNA]</scope>
    <source>
        <strain evidence="2 4">C-26</strain>
    </source>
</reference>